<keyword evidence="8" id="KW-1185">Reference proteome</keyword>
<comment type="caution">
    <text evidence="7">The sequence shown here is derived from an EMBL/GenBank/DDBJ whole genome shotgun (WGS) entry which is preliminary data.</text>
</comment>
<evidence type="ECO:0000256" key="6">
    <source>
        <dbReference type="RuleBase" id="RU366067"/>
    </source>
</evidence>
<dbReference type="EC" id="3.4.14.-" evidence="6"/>
<evidence type="ECO:0000256" key="5">
    <source>
        <dbReference type="ARBA" id="ARBA00022801"/>
    </source>
</evidence>
<evidence type="ECO:0000313" key="7">
    <source>
        <dbReference type="EMBL" id="MDM7860471.1"/>
    </source>
</evidence>
<reference evidence="7 8" key="1">
    <citation type="submission" date="2023-06" db="EMBL/GenBank/DDBJ databases">
        <title>Alteromonas sp. ASW11-36 isolated from intertidal sand.</title>
        <authorList>
            <person name="Li Y."/>
        </authorList>
    </citation>
    <scope>NUCLEOTIDE SEQUENCE [LARGE SCALE GENOMIC DNA]</scope>
    <source>
        <strain evidence="7 8">ASW11-36</strain>
    </source>
</reference>
<name>A0ABT7SWA8_9ALTE</name>
<feature type="signal peptide" evidence="6">
    <location>
        <begin position="1"/>
        <end position="22"/>
    </location>
</feature>
<evidence type="ECO:0000256" key="4">
    <source>
        <dbReference type="ARBA" id="ARBA00022729"/>
    </source>
</evidence>
<keyword evidence="5 6" id="KW-0378">Hydrolase</keyword>
<dbReference type="RefSeq" id="WP_289364768.1">
    <property type="nucleotide sequence ID" value="NZ_JAUCBP010000007.1"/>
</dbReference>
<accession>A0ABT7SWA8</accession>
<sequence>MTKIKISLLTLATGLLVSGAIAAKEGMFTPEQLPLIKQDLVATGLKLDPDTLTSLTEFPMGAIVSLGGCSASFVSERGLVVTNHHCARGSVQYNSTAENNYLEDGFVATKFSDELPAAPGTRVYVTVDFKDVTEQVLGGLSDELSGRERYDAIERAQKRLIAECESEPGYRCQVPAFYQGLEYKLIKQLEIRDVRIAYSPADSVGKYGGDIDNWMWPRHTGDFAFYRAYVGQDGKPADYSTDNVPFEPNHVLTVSAAGLQDGDFVMVAGYPGRTSRYKRLVNVEYNFGWQYPQWISTIEEWIATIEETAPEGSDARVKYESLLAGLNNYMKNLKGQIDGAKRVGLVDRRAAREAALLAWVESDPSRAGYKTAIEQLDQLNEQMTADMQQAFFYNNISRPALLVVAKRLYRLAIEKQKLDADREPGYQERDLPRIEQQMQRVDRRYDPSVDKATWLMFLEQYVQLPDEQRVIVLDRFLGIDKSFDPEQVASLLDTMYQQSQLASESTRLALMNASVEELEALEDPFMQLAVATFKYDMQREAVEKEREGQLAHLQAQYMEAIIAWQASQGQLAYPDANSTLRVTYGTVFGGSPKDGLIYEPFTRLEGIAEKDTGEAPFNSPQSQLDLIAQKQYGPYKDDTLGTVPVNFLSDLDVTGGNSGSATLNANGELVGLLFDGTLESVNSDWDVDPRTTRSIHVDSRYMLWIMEYVDGAGHLIDEMHVVGIER</sequence>
<dbReference type="InterPro" id="IPR019500">
    <property type="entry name" value="Pep_S46"/>
</dbReference>
<keyword evidence="2 6" id="KW-0031">Aminopeptidase</keyword>
<comment type="similarity">
    <text evidence="1 6">Belongs to the peptidase S46 family.</text>
</comment>
<dbReference type="InterPro" id="IPR009003">
    <property type="entry name" value="Peptidase_S1_PA"/>
</dbReference>
<dbReference type="Proteomes" id="UP001234343">
    <property type="component" value="Unassembled WGS sequence"/>
</dbReference>
<dbReference type="PANTHER" id="PTHR38469:SF1">
    <property type="entry name" value="PERIPLASMIC PEPTIDASE SUBFAMILY S1B"/>
    <property type="match status" value="1"/>
</dbReference>
<proteinExistence type="inferred from homology"/>
<dbReference type="SUPFAM" id="SSF50494">
    <property type="entry name" value="Trypsin-like serine proteases"/>
    <property type="match status" value="1"/>
</dbReference>
<protein>
    <recommendedName>
        <fullName evidence="6">Dipeptidyl-peptidase</fullName>
        <ecNumber evidence="6">3.4.14.-</ecNumber>
    </recommendedName>
</protein>
<evidence type="ECO:0000256" key="3">
    <source>
        <dbReference type="ARBA" id="ARBA00022670"/>
    </source>
</evidence>
<keyword evidence="6" id="KW-0720">Serine protease</keyword>
<evidence type="ECO:0000256" key="1">
    <source>
        <dbReference type="ARBA" id="ARBA00010491"/>
    </source>
</evidence>
<dbReference type="PANTHER" id="PTHR38469">
    <property type="entry name" value="PERIPLASMIC PEPTIDASE SUBFAMILY S1B"/>
    <property type="match status" value="1"/>
</dbReference>
<feature type="chain" id="PRO_5044952603" description="Dipeptidyl-peptidase" evidence="6">
    <location>
        <begin position="23"/>
        <end position="726"/>
    </location>
</feature>
<keyword evidence="4 6" id="KW-0732">Signal</keyword>
<keyword evidence="3 6" id="KW-0645">Protease</keyword>
<evidence type="ECO:0000313" key="8">
    <source>
        <dbReference type="Proteomes" id="UP001234343"/>
    </source>
</evidence>
<comment type="function">
    <text evidence="6">Catalyzes the removal of dipeptides from the N-terminus of oligopeptides.</text>
</comment>
<evidence type="ECO:0000256" key="2">
    <source>
        <dbReference type="ARBA" id="ARBA00022438"/>
    </source>
</evidence>
<gene>
    <name evidence="7" type="ORF">QTP81_07670</name>
</gene>
<dbReference type="EMBL" id="JAUCBP010000007">
    <property type="protein sequence ID" value="MDM7860471.1"/>
    <property type="molecule type" value="Genomic_DNA"/>
</dbReference>
<dbReference type="Pfam" id="PF10459">
    <property type="entry name" value="Peptidase_S46"/>
    <property type="match status" value="1"/>
</dbReference>
<organism evidence="7 8">
    <name type="scientific">Alteromonas arenosi</name>
    <dbReference type="NCBI Taxonomy" id="3055817"/>
    <lineage>
        <taxon>Bacteria</taxon>
        <taxon>Pseudomonadati</taxon>
        <taxon>Pseudomonadota</taxon>
        <taxon>Gammaproteobacteria</taxon>
        <taxon>Alteromonadales</taxon>
        <taxon>Alteromonadaceae</taxon>
        <taxon>Alteromonas/Salinimonas group</taxon>
        <taxon>Alteromonas</taxon>
    </lineage>
</organism>